<dbReference type="STRING" id="645274.SAMN04487901_11483"/>
<organism evidence="1 2">
    <name type="scientific">Prevotella communis</name>
    <dbReference type="NCBI Taxonomy" id="2913614"/>
    <lineage>
        <taxon>Bacteria</taxon>
        <taxon>Pseudomonadati</taxon>
        <taxon>Bacteroidota</taxon>
        <taxon>Bacteroidia</taxon>
        <taxon>Bacteroidales</taxon>
        <taxon>Prevotellaceae</taxon>
        <taxon>Prevotella</taxon>
    </lineage>
</organism>
<evidence type="ECO:0000313" key="1">
    <source>
        <dbReference type="EMBL" id="SDH00146.1"/>
    </source>
</evidence>
<sequence>MDKKKRALFSYDAGDWYLSPLNNIYESFMYIYGHSCSVADKKIHE</sequence>
<gene>
    <name evidence="1" type="ORF">SAMN04487901_11483</name>
</gene>
<keyword evidence="2" id="KW-1185">Reference proteome</keyword>
<protein>
    <submittedName>
        <fullName evidence="1">Uncharacterized protein</fullName>
    </submittedName>
</protein>
<dbReference type="Proteomes" id="UP000198779">
    <property type="component" value="Unassembled WGS sequence"/>
</dbReference>
<dbReference type="EMBL" id="FNCQ01000014">
    <property type="protein sequence ID" value="SDH00146.1"/>
    <property type="molecule type" value="Genomic_DNA"/>
</dbReference>
<name>A0A1G7YV54_9BACT</name>
<accession>A0A1G7YV54</accession>
<proteinExistence type="predicted"/>
<reference evidence="2" key="1">
    <citation type="submission" date="2016-10" db="EMBL/GenBank/DDBJ databases">
        <authorList>
            <person name="Varghese N."/>
            <person name="Submissions S."/>
        </authorList>
    </citation>
    <scope>NUCLEOTIDE SEQUENCE [LARGE SCALE GENOMIC DNA]</scope>
    <source>
        <strain evidence="2">BP1-148</strain>
    </source>
</reference>
<evidence type="ECO:0000313" key="2">
    <source>
        <dbReference type="Proteomes" id="UP000198779"/>
    </source>
</evidence>
<dbReference type="AlphaFoldDB" id="A0A1G7YV54"/>